<evidence type="ECO:0000313" key="1">
    <source>
        <dbReference type="Ensembl" id="ENSSSCP00045045475.1"/>
    </source>
</evidence>
<dbReference type="Ensembl" id="ENSSSCT00045064377.1">
    <property type="protein sequence ID" value="ENSSSCP00045045475.1"/>
    <property type="gene ID" value="ENSSSCG00045037325.1"/>
</dbReference>
<organism evidence="1 2">
    <name type="scientific">Sus scrofa</name>
    <name type="common">Pig</name>
    <dbReference type="NCBI Taxonomy" id="9823"/>
    <lineage>
        <taxon>Eukaryota</taxon>
        <taxon>Metazoa</taxon>
        <taxon>Chordata</taxon>
        <taxon>Craniata</taxon>
        <taxon>Vertebrata</taxon>
        <taxon>Euteleostomi</taxon>
        <taxon>Mammalia</taxon>
        <taxon>Eutheria</taxon>
        <taxon>Laurasiatheria</taxon>
        <taxon>Artiodactyla</taxon>
        <taxon>Suina</taxon>
        <taxon>Suidae</taxon>
        <taxon>Sus</taxon>
    </lineage>
</organism>
<protein>
    <submittedName>
        <fullName evidence="1">Uncharacterized protein</fullName>
    </submittedName>
</protein>
<dbReference type="AlphaFoldDB" id="A0A8D1LA05"/>
<name>A0A8D1LA05_PIG</name>
<evidence type="ECO:0000313" key="2">
    <source>
        <dbReference type="Proteomes" id="UP000694728"/>
    </source>
</evidence>
<proteinExistence type="predicted"/>
<dbReference type="Proteomes" id="UP000694728">
    <property type="component" value="Unplaced"/>
</dbReference>
<accession>A0A8D1LA05</accession>
<sequence length="124" mass="13478">MTPRRCILVSPHSIPLPPLSQPLCILLLLCSHGAPAPRRPSLGLCLPCHLGHTSSVSSSVPRAPSPDAVPAARETRKCGNLTCRVSFEQCCPWSKGQNCYLTPSLDDRVCHRWGSVPSIQRMRG</sequence>
<reference evidence="1" key="1">
    <citation type="submission" date="2025-08" db="UniProtKB">
        <authorList>
            <consortium name="Ensembl"/>
        </authorList>
    </citation>
    <scope>IDENTIFICATION</scope>
</reference>